<keyword evidence="7" id="KW-0653">Protein transport</keyword>
<evidence type="ECO:0000256" key="6">
    <source>
        <dbReference type="ARBA" id="ARBA00022787"/>
    </source>
</evidence>
<comment type="caution">
    <text evidence="10">The sequence shown here is derived from an EMBL/GenBank/DDBJ whole genome shotgun (WGS) entry which is preliminary data.</text>
</comment>
<keyword evidence="3" id="KW-0813">Transport</keyword>
<keyword evidence="6" id="KW-1000">Mitochondrion outer membrane</keyword>
<evidence type="ECO:0000313" key="10">
    <source>
        <dbReference type="EMBL" id="KAF5749848.1"/>
    </source>
</evidence>
<keyword evidence="9" id="KW-0472">Membrane</keyword>
<dbReference type="GO" id="GO:0005741">
    <property type="term" value="C:mitochondrial outer membrane"/>
    <property type="evidence" value="ECO:0007669"/>
    <property type="project" value="UniProtKB-SubCell"/>
</dbReference>
<dbReference type="InterPro" id="IPR023614">
    <property type="entry name" value="Porin_dom_sf"/>
</dbReference>
<comment type="subcellular location">
    <subcellularLocation>
        <location evidence="1">Mitochondrion outer membrane</location>
        <topology evidence="1">Multi-pass membrane protein</topology>
    </subcellularLocation>
</comment>
<dbReference type="EMBL" id="JAAARO010000003">
    <property type="protein sequence ID" value="KAF5749848.1"/>
    <property type="molecule type" value="Genomic_DNA"/>
</dbReference>
<dbReference type="PANTHER" id="PTHR10802">
    <property type="entry name" value="MITOCHONDRIAL IMPORT RECEPTOR SUBUNIT TOM40"/>
    <property type="match status" value="1"/>
</dbReference>
<keyword evidence="10" id="KW-0675">Receptor</keyword>
<organism evidence="10 11">
    <name type="scientific">Tripterygium wilfordii</name>
    <name type="common">Thunder God vine</name>
    <dbReference type="NCBI Taxonomy" id="458696"/>
    <lineage>
        <taxon>Eukaryota</taxon>
        <taxon>Viridiplantae</taxon>
        <taxon>Streptophyta</taxon>
        <taxon>Embryophyta</taxon>
        <taxon>Tracheophyta</taxon>
        <taxon>Spermatophyta</taxon>
        <taxon>Magnoliopsida</taxon>
        <taxon>eudicotyledons</taxon>
        <taxon>Gunneridae</taxon>
        <taxon>Pentapetalae</taxon>
        <taxon>rosids</taxon>
        <taxon>fabids</taxon>
        <taxon>Celastrales</taxon>
        <taxon>Celastraceae</taxon>
        <taxon>Tripterygium</taxon>
    </lineage>
</organism>
<dbReference type="Gene3D" id="2.40.160.10">
    <property type="entry name" value="Porin"/>
    <property type="match status" value="1"/>
</dbReference>
<name>A0A7J7DTZ4_TRIWF</name>
<dbReference type="GO" id="GO:0030150">
    <property type="term" value="P:protein import into mitochondrial matrix"/>
    <property type="evidence" value="ECO:0007669"/>
    <property type="project" value="InterPro"/>
</dbReference>
<reference evidence="10 11" key="1">
    <citation type="journal article" date="2020" name="Nat. Commun.">
        <title>Genome of Tripterygium wilfordii and identification of cytochrome P450 involved in triptolide biosynthesis.</title>
        <authorList>
            <person name="Tu L."/>
            <person name="Su P."/>
            <person name="Zhang Z."/>
            <person name="Gao L."/>
            <person name="Wang J."/>
            <person name="Hu T."/>
            <person name="Zhou J."/>
            <person name="Zhang Y."/>
            <person name="Zhao Y."/>
            <person name="Liu Y."/>
            <person name="Song Y."/>
            <person name="Tong Y."/>
            <person name="Lu Y."/>
            <person name="Yang J."/>
            <person name="Xu C."/>
            <person name="Jia M."/>
            <person name="Peters R.J."/>
            <person name="Huang L."/>
            <person name="Gao W."/>
        </authorList>
    </citation>
    <scope>NUCLEOTIDE SEQUENCE [LARGE SCALE GENOMIC DNA]</scope>
    <source>
        <strain evidence="11">cv. XIE 37</strain>
        <tissue evidence="10">Leaf</tissue>
    </source>
</reference>
<keyword evidence="5" id="KW-0812">Transmembrane</keyword>
<keyword evidence="11" id="KW-1185">Reference proteome</keyword>
<comment type="similarity">
    <text evidence="2">Belongs to the Tom40 family.</text>
</comment>
<dbReference type="InterPro" id="IPR037930">
    <property type="entry name" value="Tom40"/>
</dbReference>
<evidence type="ECO:0000256" key="8">
    <source>
        <dbReference type="ARBA" id="ARBA00023128"/>
    </source>
</evidence>
<evidence type="ECO:0000256" key="3">
    <source>
        <dbReference type="ARBA" id="ARBA00022448"/>
    </source>
</evidence>
<sequence>MVALSYVQKVSEKVSLATDFMYNLPSRDVTASAGYDYILRRSRLRGKIDSTGCVAAYLEERLDMGLNFILSAELSQDLVINYGSMILEFSVFFFQYHLKDFASVVVDPTGV</sequence>
<evidence type="ECO:0000256" key="4">
    <source>
        <dbReference type="ARBA" id="ARBA00022452"/>
    </source>
</evidence>
<evidence type="ECO:0000256" key="1">
    <source>
        <dbReference type="ARBA" id="ARBA00004374"/>
    </source>
</evidence>
<proteinExistence type="inferred from homology"/>
<protein>
    <submittedName>
        <fullName evidence="10">Mitochondrial import receptor subunit TOM40-1</fullName>
    </submittedName>
</protein>
<evidence type="ECO:0000256" key="9">
    <source>
        <dbReference type="ARBA" id="ARBA00023136"/>
    </source>
</evidence>
<dbReference type="Proteomes" id="UP000593562">
    <property type="component" value="Unassembled WGS sequence"/>
</dbReference>
<evidence type="ECO:0000256" key="7">
    <source>
        <dbReference type="ARBA" id="ARBA00022927"/>
    </source>
</evidence>
<evidence type="ECO:0000313" key="11">
    <source>
        <dbReference type="Proteomes" id="UP000593562"/>
    </source>
</evidence>
<dbReference type="InParanoid" id="A0A7J7DTZ4"/>
<dbReference type="Pfam" id="PF01459">
    <property type="entry name" value="Porin_3"/>
    <property type="match status" value="1"/>
</dbReference>
<dbReference type="AlphaFoldDB" id="A0A7J7DTZ4"/>
<keyword evidence="4" id="KW-1134">Transmembrane beta strand</keyword>
<dbReference type="InterPro" id="IPR027246">
    <property type="entry name" value="Porin_Euk/Tom40"/>
</dbReference>
<keyword evidence="8" id="KW-0496">Mitochondrion</keyword>
<gene>
    <name evidence="10" type="ORF">HS088_TW03G00174</name>
</gene>
<accession>A0A7J7DTZ4</accession>
<dbReference type="GO" id="GO:0008320">
    <property type="term" value="F:protein transmembrane transporter activity"/>
    <property type="evidence" value="ECO:0007669"/>
    <property type="project" value="InterPro"/>
</dbReference>
<evidence type="ECO:0000256" key="2">
    <source>
        <dbReference type="ARBA" id="ARBA00010510"/>
    </source>
</evidence>
<evidence type="ECO:0000256" key="5">
    <source>
        <dbReference type="ARBA" id="ARBA00022692"/>
    </source>
</evidence>